<keyword evidence="2" id="KW-1185">Reference proteome</keyword>
<evidence type="ECO:0000313" key="2">
    <source>
        <dbReference type="Proteomes" id="UP001158050"/>
    </source>
</evidence>
<reference evidence="1 2" key="1">
    <citation type="submission" date="2017-05" db="EMBL/GenBank/DDBJ databases">
        <authorList>
            <person name="Varghese N."/>
            <person name="Submissions S."/>
        </authorList>
    </citation>
    <scope>NUCLEOTIDE SEQUENCE [LARGE SCALE GENOMIC DNA]</scope>
    <source>
        <strain evidence="1 2">DSM 18015</strain>
    </source>
</reference>
<protein>
    <submittedName>
        <fullName evidence="1">Uncharacterized protein</fullName>
    </submittedName>
</protein>
<dbReference type="RefSeq" id="WP_283415816.1">
    <property type="nucleotide sequence ID" value="NZ_FXUO01000002.1"/>
</dbReference>
<evidence type="ECO:0000313" key="1">
    <source>
        <dbReference type="EMBL" id="SMP90446.1"/>
    </source>
</evidence>
<comment type="caution">
    <text evidence="1">The sequence shown here is derived from an EMBL/GenBank/DDBJ whole genome shotgun (WGS) entry which is preliminary data.</text>
</comment>
<dbReference type="EMBL" id="FXUO01000002">
    <property type="protein sequence ID" value="SMP90446.1"/>
    <property type="molecule type" value="Genomic_DNA"/>
</dbReference>
<organism evidence="1 2">
    <name type="scientific">Epilithonimonas pallida</name>
    <dbReference type="NCBI Taxonomy" id="373671"/>
    <lineage>
        <taxon>Bacteria</taxon>
        <taxon>Pseudomonadati</taxon>
        <taxon>Bacteroidota</taxon>
        <taxon>Flavobacteriia</taxon>
        <taxon>Flavobacteriales</taxon>
        <taxon>Weeksellaceae</taxon>
        <taxon>Chryseobacterium group</taxon>
        <taxon>Epilithonimonas</taxon>
    </lineage>
</organism>
<proteinExistence type="predicted"/>
<dbReference type="Proteomes" id="UP001158050">
    <property type="component" value="Unassembled WGS sequence"/>
</dbReference>
<gene>
    <name evidence="1" type="ORF">SAMN05421679_102320</name>
</gene>
<sequence length="178" mass="20911">MRILIFILIVSLCVSSCKKDIYTVTKAMGNYNVVITYKKDMPIRSISYDKVTKKKMFDFYYNVNGDMIYANIYYNNGKIFNTLKLDSLPNRYACKIYFQNGILAGEGNVIRKYYKKHYKKSLKIGPWLYYKEDGSLYAYAEFAIHKKTEKEVLIDKKIIPKEVRIIKKDGKLINVSKI</sequence>
<accession>A0ABY1R016</accession>
<name>A0ABY1R016_9FLAO</name>